<gene>
    <name evidence="2" type="ORF">EKO23_03375</name>
</gene>
<evidence type="ECO:0000313" key="2">
    <source>
        <dbReference type="EMBL" id="RYP88382.1"/>
    </source>
</evidence>
<dbReference type="InterPro" id="IPR003006">
    <property type="entry name" value="Ig/MHC_CS"/>
</dbReference>
<reference evidence="2 3" key="1">
    <citation type="submission" date="2019-01" db="EMBL/GenBank/DDBJ databases">
        <title>Nocardioides guangzhouensis sp. nov., an actinobacterium isolated from soil.</title>
        <authorList>
            <person name="Fu Y."/>
            <person name="Cai Y."/>
            <person name="Lin Z."/>
            <person name="Chen P."/>
        </authorList>
    </citation>
    <scope>NUCLEOTIDE SEQUENCE [LARGE SCALE GENOMIC DNA]</scope>
    <source>
        <strain evidence="2 3">130</strain>
    </source>
</reference>
<feature type="domain" description="ARB-07466-like C-terminal" evidence="1">
    <location>
        <begin position="205"/>
        <end position="305"/>
    </location>
</feature>
<evidence type="ECO:0000313" key="3">
    <source>
        <dbReference type="Proteomes" id="UP000295198"/>
    </source>
</evidence>
<evidence type="ECO:0000259" key="1">
    <source>
        <dbReference type="Pfam" id="PF26571"/>
    </source>
</evidence>
<dbReference type="Pfam" id="PF26571">
    <property type="entry name" value="VldE"/>
    <property type="match status" value="1"/>
</dbReference>
<comment type="caution">
    <text evidence="2">The sequence shown here is derived from an EMBL/GenBank/DDBJ whole genome shotgun (WGS) entry which is preliminary data.</text>
</comment>
<dbReference type="AlphaFoldDB" id="A0A4Q4ZJ94"/>
<dbReference type="Proteomes" id="UP000295198">
    <property type="component" value="Unassembled WGS sequence"/>
</dbReference>
<keyword evidence="3" id="KW-1185">Reference proteome</keyword>
<dbReference type="EMBL" id="SDKM01000003">
    <property type="protein sequence ID" value="RYP88382.1"/>
    <property type="molecule type" value="Genomic_DNA"/>
</dbReference>
<name>A0A4Q4ZJ94_9ACTN</name>
<dbReference type="OrthoDB" id="5171895at2"/>
<organism evidence="2 3">
    <name type="scientific">Nocardioides guangzhouensis</name>
    <dbReference type="NCBI Taxonomy" id="2497878"/>
    <lineage>
        <taxon>Bacteria</taxon>
        <taxon>Bacillati</taxon>
        <taxon>Actinomycetota</taxon>
        <taxon>Actinomycetes</taxon>
        <taxon>Propionibacteriales</taxon>
        <taxon>Nocardioidaceae</taxon>
        <taxon>Nocardioides</taxon>
    </lineage>
</organism>
<sequence>MARSTARRRGRRGVWVLVLAGLVVVAGAGLVWQLGLGPLPDPEGCTATVGGRTVTLTTEQAENAALISAIAVQRGLPARAASIALATAYQESKIVNLEHGDRDSIGIFQQRPSQGWGTREQILDPVYSINAFYDALVRIEGYRSMRITEAAQEVQRSGFPEAYEDHADDARVLASALTGNSPGGRFTCVVRHSLEEEPDTLDKGGLTGRAAVVRRELEGVFGDLSLGGFAPGGVREGHMPGSTHYEGRAIDVFVRPINRANKRQGWAMAYYLVAQAGRLGVDHVIFDNRIWSAGRRSEQGWRAYDPDTRGRPPAVRKVLEHRDHVHVDVVD</sequence>
<proteinExistence type="predicted"/>
<dbReference type="InterPro" id="IPR058593">
    <property type="entry name" value="ARB_07466-like_C"/>
</dbReference>
<protein>
    <recommendedName>
        <fullName evidence="1">ARB-07466-like C-terminal domain-containing protein</fullName>
    </recommendedName>
</protein>
<accession>A0A4Q4ZJ94</accession>
<dbReference type="PROSITE" id="PS00290">
    <property type="entry name" value="IG_MHC"/>
    <property type="match status" value="1"/>
</dbReference>